<organism evidence="1 2">
    <name type="scientific">Tieghemostelium lacteum</name>
    <name type="common">Slime mold</name>
    <name type="synonym">Dictyostelium lacteum</name>
    <dbReference type="NCBI Taxonomy" id="361077"/>
    <lineage>
        <taxon>Eukaryota</taxon>
        <taxon>Amoebozoa</taxon>
        <taxon>Evosea</taxon>
        <taxon>Eumycetozoa</taxon>
        <taxon>Dictyostelia</taxon>
        <taxon>Dictyosteliales</taxon>
        <taxon>Raperosteliaceae</taxon>
        <taxon>Tieghemostelium</taxon>
    </lineage>
</organism>
<gene>
    <name evidence="1" type="ORF">DLAC_11089</name>
</gene>
<dbReference type="AlphaFoldDB" id="A0A151Z366"/>
<evidence type="ECO:0000313" key="2">
    <source>
        <dbReference type="Proteomes" id="UP000076078"/>
    </source>
</evidence>
<reference evidence="1 2" key="1">
    <citation type="submission" date="2015-12" db="EMBL/GenBank/DDBJ databases">
        <title>Dictyostelia acquired genes for synthesis and detection of signals that induce cell-type specialization by lateral gene transfer from prokaryotes.</title>
        <authorList>
            <person name="Gloeckner G."/>
            <person name="Schaap P."/>
        </authorList>
    </citation>
    <scope>NUCLEOTIDE SEQUENCE [LARGE SCALE GENOMIC DNA]</scope>
    <source>
        <strain evidence="1 2">TK</strain>
    </source>
</reference>
<dbReference type="EMBL" id="LODT01000051">
    <property type="protein sequence ID" value="KYQ88391.1"/>
    <property type="molecule type" value="Genomic_DNA"/>
</dbReference>
<evidence type="ECO:0000313" key="1">
    <source>
        <dbReference type="EMBL" id="KYQ88391.1"/>
    </source>
</evidence>
<dbReference type="OrthoDB" id="17224at2759"/>
<proteinExistence type="predicted"/>
<protein>
    <submittedName>
        <fullName evidence="1">Uncharacterized protein</fullName>
    </submittedName>
</protein>
<dbReference type="InParanoid" id="A0A151Z366"/>
<comment type="caution">
    <text evidence="1">The sequence shown here is derived from an EMBL/GenBank/DDBJ whole genome shotgun (WGS) entry which is preliminary data.</text>
</comment>
<sequence>MTELVTNKPTPNSSAYLKSIKAIADLREIKVKQESTTQSKLCSLYGDGTCSSINTKPLEGFEIKYENVSVNICRLHHVVKMTNPILQKLGITDQKSKFPSSTVGTHCYKCTGRCSALLQLIHNASNNPFHFCSIDCIIQLYKTKEEKNQFFTQLGIKGIVDVETNTVEPLPKKRNADHISKPDKENIENKKLAAAYTESNKPKSIPTRYSQKMEDMSNHLSQENFKYLFKLECEQIYTLSEIVNTALLNIDPNSKKSMDVTGLMILLCKFRHNMPFQLMSIIFNISESTLLFHYNKAFNILNTVTKAYFSAPIDLVKLEQSHEEIIYNGEIITAHLIMDGSEQEIQKPHDKTQSKLVYSGKKCKNTLTKLAIFFFEYFRFMVNVYY</sequence>
<accession>A0A151Z366</accession>
<name>A0A151Z366_TIELA</name>
<keyword evidence="2" id="KW-1185">Reference proteome</keyword>
<dbReference type="Proteomes" id="UP000076078">
    <property type="component" value="Unassembled WGS sequence"/>
</dbReference>